<sequence>MAAFAPEPVTAADVEGWTTALVHNAESMFAELARRQPQLPAVAQPAARVLLARQEEALAIMRGLLAGPVEVDKIRHHGDFHLGQILIAKDDVQIVDFEGEPERPVAERTRKAPSARDAAGLIRSLDYAAMSALQRCQEKSVEEPACLTEALDSWRDAATDAFLACMRETTAGTRLWPADPAAADRLLRFFIVEKAVYEVGYEFANRPDWVHVPLAGLARTLFPVVGAAP</sequence>
<dbReference type="InterPro" id="IPR011009">
    <property type="entry name" value="Kinase-like_dom_sf"/>
</dbReference>
<name>A0A3S4BDT9_9BRAD</name>
<dbReference type="SUPFAM" id="SSF56112">
    <property type="entry name" value="Protein kinase-like (PK-like)"/>
    <property type="match status" value="1"/>
</dbReference>
<evidence type="ECO:0000313" key="1">
    <source>
        <dbReference type="EMBL" id="VCU07367.1"/>
    </source>
</evidence>
<reference evidence="2" key="1">
    <citation type="submission" date="2018-10" db="EMBL/GenBank/DDBJ databases">
        <authorList>
            <person name="Peiro R."/>
            <person name="Begona"/>
            <person name="Cbmso G."/>
            <person name="Lopez M."/>
            <person name="Gonzalez S."/>
            <person name="Sacristan E."/>
            <person name="Castillo E."/>
        </authorList>
    </citation>
    <scope>NUCLEOTIDE SEQUENCE [LARGE SCALE GENOMIC DNA]</scope>
</reference>
<gene>
    <name evidence="1" type="primary">mak_1</name>
    <name evidence="1" type="ORF">RHODGE_RHODGE_00465</name>
</gene>
<evidence type="ECO:0000313" key="2">
    <source>
        <dbReference type="Proteomes" id="UP000289200"/>
    </source>
</evidence>
<protein>
    <submittedName>
        <fullName evidence="1">Maltokinase</fullName>
    </submittedName>
</protein>
<keyword evidence="2" id="KW-1185">Reference proteome</keyword>
<comment type="caution">
    <text evidence="1">The sequence shown here is derived from an EMBL/GenBank/DDBJ whole genome shotgun (WGS) entry which is preliminary data.</text>
</comment>
<proteinExistence type="predicted"/>
<accession>A0A3S4BDT9</accession>
<dbReference type="EMBL" id="UWOC01000025">
    <property type="protein sequence ID" value="VCU07367.1"/>
    <property type="molecule type" value="Genomic_DNA"/>
</dbReference>
<dbReference type="Gene3D" id="3.90.1200.10">
    <property type="match status" value="1"/>
</dbReference>
<organism evidence="1 2">
    <name type="scientific">Rhodoplanes serenus</name>
    <dbReference type="NCBI Taxonomy" id="200615"/>
    <lineage>
        <taxon>Bacteria</taxon>
        <taxon>Pseudomonadati</taxon>
        <taxon>Pseudomonadota</taxon>
        <taxon>Alphaproteobacteria</taxon>
        <taxon>Hyphomicrobiales</taxon>
        <taxon>Nitrobacteraceae</taxon>
        <taxon>Rhodoplanes</taxon>
    </lineage>
</organism>
<dbReference type="AlphaFoldDB" id="A0A3S4BDT9"/>
<dbReference type="Proteomes" id="UP000289200">
    <property type="component" value="Unassembled WGS sequence"/>
</dbReference>